<feature type="transmembrane region" description="Helical" evidence="6">
    <location>
        <begin position="19"/>
        <end position="36"/>
    </location>
</feature>
<keyword evidence="5" id="KW-0560">Oxidoreductase</keyword>
<dbReference type="InterPro" id="IPR000447">
    <property type="entry name" value="G3P_DH_FAD-dep"/>
</dbReference>
<keyword evidence="6" id="KW-0472">Membrane</keyword>
<dbReference type="GO" id="GO:0006072">
    <property type="term" value="P:glycerol-3-phosphate metabolic process"/>
    <property type="evidence" value="ECO:0007669"/>
    <property type="project" value="InterPro"/>
</dbReference>
<evidence type="ECO:0000256" key="4">
    <source>
        <dbReference type="ARBA" id="ARBA00022827"/>
    </source>
</evidence>
<evidence type="ECO:0000256" key="3">
    <source>
        <dbReference type="ARBA" id="ARBA00022630"/>
    </source>
</evidence>
<evidence type="ECO:0000259" key="7">
    <source>
        <dbReference type="Pfam" id="PF01266"/>
    </source>
</evidence>
<dbReference type="SUPFAM" id="SSF51971">
    <property type="entry name" value="Nucleotide-binding domain"/>
    <property type="match status" value="1"/>
</dbReference>
<dbReference type="GO" id="GO:0004368">
    <property type="term" value="F:glycerol-3-phosphate dehydrogenase (quinone) activity"/>
    <property type="evidence" value="ECO:0007669"/>
    <property type="project" value="InterPro"/>
</dbReference>
<accession>A0A520MZI9</accession>
<comment type="caution">
    <text evidence="8">The sequence shown here is derived from an EMBL/GenBank/DDBJ whole genome shotgun (WGS) entry which is preliminary data.</text>
</comment>
<dbReference type="PANTHER" id="PTHR11985">
    <property type="entry name" value="GLYCEROL-3-PHOSPHATE DEHYDROGENASE"/>
    <property type="match status" value="1"/>
</dbReference>
<dbReference type="AlphaFoldDB" id="A0A520MZI9"/>
<protein>
    <submittedName>
        <fullName evidence="8">FAD-dependent oxidoreductase</fullName>
    </submittedName>
</protein>
<feature type="domain" description="FAD dependent oxidoreductase" evidence="7">
    <location>
        <begin position="19"/>
        <end position="358"/>
    </location>
</feature>
<dbReference type="InterPro" id="IPR006076">
    <property type="entry name" value="FAD-dep_OxRdtase"/>
</dbReference>
<keyword evidence="3" id="KW-0285">Flavoprotein</keyword>
<evidence type="ECO:0000256" key="6">
    <source>
        <dbReference type="SAM" id="Phobius"/>
    </source>
</evidence>
<evidence type="ECO:0000256" key="1">
    <source>
        <dbReference type="ARBA" id="ARBA00001974"/>
    </source>
</evidence>
<evidence type="ECO:0000256" key="5">
    <source>
        <dbReference type="ARBA" id="ARBA00023002"/>
    </source>
</evidence>
<dbReference type="Proteomes" id="UP000318710">
    <property type="component" value="Unassembled WGS sequence"/>
</dbReference>
<keyword evidence="4" id="KW-0274">FAD</keyword>
<dbReference type="PRINTS" id="PR01001">
    <property type="entry name" value="FADG3PDH"/>
</dbReference>
<keyword evidence="6" id="KW-1133">Transmembrane helix</keyword>
<dbReference type="Pfam" id="PF01266">
    <property type="entry name" value="DAO"/>
    <property type="match status" value="1"/>
</dbReference>
<reference evidence="8 9" key="1">
    <citation type="submission" date="2019-02" db="EMBL/GenBank/DDBJ databases">
        <title>Prokaryotic population dynamics and viral predation in marine succession experiment using metagenomics: the confinement effect.</title>
        <authorList>
            <person name="Haro-Moreno J.M."/>
            <person name="Rodriguez-Valera F."/>
            <person name="Lopez-Perez M."/>
        </authorList>
    </citation>
    <scope>NUCLEOTIDE SEQUENCE [LARGE SCALE GENOMIC DNA]</scope>
    <source>
        <strain evidence="8">MED-G160</strain>
    </source>
</reference>
<gene>
    <name evidence="8" type="ORF">EVA93_03900</name>
</gene>
<keyword evidence="6" id="KW-0812">Transmembrane</keyword>
<evidence type="ECO:0000313" key="8">
    <source>
        <dbReference type="EMBL" id="RZO26647.1"/>
    </source>
</evidence>
<name>A0A520MZI9_9GAMM</name>
<comment type="similarity">
    <text evidence="2">Belongs to the FAD-dependent glycerol-3-phosphate dehydrogenase family.</text>
</comment>
<organism evidence="8 9">
    <name type="scientific">SAR86 cluster bacterium</name>
    <dbReference type="NCBI Taxonomy" id="2030880"/>
    <lineage>
        <taxon>Bacteria</taxon>
        <taxon>Pseudomonadati</taxon>
        <taxon>Pseudomonadota</taxon>
        <taxon>Gammaproteobacteria</taxon>
        <taxon>SAR86 cluster</taxon>
    </lineage>
</organism>
<dbReference type="PANTHER" id="PTHR11985:SF15">
    <property type="entry name" value="GLYCEROL-3-PHOSPHATE DEHYDROGENASE, MITOCHONDRIAL"/>
    <property type="match status" value="1"/>
</dbReference>
<comment type="cofactor">
    <cofactor evidence="1">
        <name>FAD</name>
        <dbReference type="ChEBI" id="CHEBI:57692"/>
    </cofactor>
</comment>
<dbReference type="InterPro" id="IPR036188">
    <property type="entry name" value="FAD/NAD-bd_sf"/>
</dbReference>
<evidence type="ECO:0000256" key="2">
    <source>
        <dbReference type="ARBA" id="ARBA00007330"/>
    </source>
</evidence>
<dbReference type="EMBL" id="SHBF01000024">
    <property type="protein sequence ID" value="RZO26647.1"/>
    <property type="molecule type" value="Genomic_DNA"/>
</dbReference>
<evidence type="ECO:0000313" key="9">
    <source>
        <dbReference type="Proteomes" id="UP000318710"/>
    </source>
</evidence>
<dbReference type="Gene3D" id="3.30.9.10">
    <property type="entry name" value="D-Amino Acid Oxidase, subunit A, domain 2"/>
    <property type="match status" value="1"/>
</dbReference>
<proteinExistence type="inferred from homology"/>
<sequence length="362" mass="41429">MIRLLALKNTDGILLNKKIGIIGGGITGLIVGIFLAKEGHKVSIFEKNTLLSETSSKTTKLLHGGLRYLENFHFNEVKNGLNDRSWWLENFPNHTCKLKILIPFKNIFSLTLIKSFFGIKLYEFLAGSKNLGKSSISKQIKSDHFILKDNYKTYLSFFDGSMDDESLGRELISLAKELNIEILEFNEVKNFDKQGVVNKRHFDKIILAVGPWSKMLLEQNNIKSQKDIDYIKGSHLIINRRLESGFMFSGICRSRYIFALPYKDHTLLGTTEEKVSHPEFPEISKDEMKYLIDSFNQILSKPISKNEIISSYSGVRPLIKSKENFHKSSRDFFIQENDSLLTIFGGKWTTSPTIARKIVTMI</sequence>
<dbReference type="Gene3D" id="3.50.50.60">
    <property type="entry name" value="FAD/NAD(P)-binding domain"/>
    <property type="match status" value="1"/>
</dbReference>